<dbReference type="GeneID" id="110983333"/>
<dbReference type="RefSeq" id="XP_022098211.1">
    <property type="nucleotide sequence ID" value="XM_022242519.1"/>
</dbReference>
<proteinExistence type="predicted"/>
<keyword evidence="2" id="KW-1185">Reference proteome</keyword>
<organism evidence="2 3">
    <name type="scientific">Acanthaster planci</name>
    <name type="common">Crown-of-thorns starfish</name>
    <dbReference type="NCBI Taxonomy" id="133434"/>
    <lineage>
        <taxon>Eukaryota</taxon>
        <taxon>Metazoa</taxon>
        <taxon>Echinodermata</taxon>
        <taxon>Eleutherozoa</taxon>
        <taxon>Asterozoa</taxon>
        <taxon>Asteroidea</taxon>
        <taxon>Valvatacea</taxon>
        <taxon>Valvatida</taxon>
        <taxon>Acanthasteridae</taxon>
        <taxon>Acanthaster</taxon>
    </lineage>
</organism>
<evidence type="ECO:0000313" key="2">
    <source>
        <dbReference type="Proteomes" id="UP000694845"/>
    </source>
</evidence>
<gene>
    <name evidence="3" type="primary">LOC110983333</name>
</gene>
<dbReference type="PANTHER" id="PTHR33480:SF1">
    <property type="entry name" value="TYR RECOMBINASE DOMAIN-CONTAINING PROTEIN"/>
    <property type="match status" value="1"/>
</dbReference>
<name>A0A8B7Z4D3_ACAPL</name>
<feature type="compositionally biased region" description="Basic and acidic residues" evidence="1">
    <location>
        <begin position="728"/>
        <end position="745"/>
    </location>
</feature>
<dbReference type="PANTHER" id="PTHR33480">
    <property type="entry name" value="SET DOMAIN-CONTAINING PROTEIN-RELATED"/>
    <property type="match status" value="1"/>
</dbReference>
<reference evidence="3" key="1">
    <citation type="submission" date="2025-08" db="UniProtKB">
        <authorList>
            <consortium name="RefSeq"/>
        </authorList>
    </citation>
    <scope>IDENTIFICATION</scope>
</reference>
<dbReference type="GO" id="GO:0003677">
    <property type="term" value="F:DNA binding"/>
    <property type="evidence" value="ECO:0007669"/>
    <property type="project" value="InterPro"/>
</dbReference>
<accession>A0A8B7Z4D3</accession>
<feature type="compositionally biased region" description="Polar residues" evidence="1">
    <location>
        <begin position="693"/>
        <end position="702"/>
    </location>
</feature>
<dbReference type="OrthoDB" id="10066064at2759"/>
<feature type="region of interest" description="Disordered" evidence="1">
    <location>
        <begin position="498"/>
        <end position="704"/>
    </location>
</feature>
<evidence type="ECO:0000313" key="3">
    <source>
        <dbReference type="RefSeq" id="XP_022098211.1"/>
    </source>
</evidence>
<sequence>MLKAMAQIKKDGIFQENMKRIKSNCSKKPGEPSHPLIRERQQGSADTVMCGECRGFYSQTRIWQHKQICHSTAIVKVCSVPAKSLKNTSNSEDQKFQVTVLDRFRSDAIGEVCREDTMIKEVGKKLWAKSIRREKSIIMNDMRRLGHLVVKMRELAEKETLCGEDVFKRQNYHLLEQTLDTLTEKPDDGVKAGLKISLGYLLKKGAKVMKAVYILKDDMKAAEEIDRFLSVLYLNWEYLFSRSSYIIESKRQAVLRKPQQMPFEEDITTLREFTINSLQEIVRGQHPSNCKIFRKLRALIVSRLTVFNARRGGEPCRLKITEWEDAADQRWVDPNLVEAIDDPMEKYLLSSFKLAYQRGKGSRKLVPVLIPPDTVQPIKQLMKMRHAVGVSDDNKYVFPYTQRSLEHVNGWAELKKVTKMIPNLKDPEKVTATRCRHRASTLYALLDIPERDREIFYRHMGHSSEINAHIYQCPLAVKEITKVGRYLLDIDGAPHTSTCAGTQEVTPWKRRKERHPTSFPQRSKGVIPQKCSRHAKEHLTSSPERLKEVTPRKRSHKHPLASSPESSKELTPQKRRRKEHPLASFPESSKELTTRKRCRKEHPLASSPGSSKELTPRKRPCKEHPPTTSPEPSKELARRKRRCKEHPPTSSPEHFKELTPRKRRCKEHPPTSSPERSKEETPQKCCRRKGHYLTSSPGSSEEMTPRKARLLKLIRELKAQCQTSSPSKSREVTPHKHCPKVDQHRKGSHLHFSHDQSEKARTYFQWNQKDFAYVQQEFKSYIMDTTFSGAKGPLPGSKQIAHFLKKFPHVLSDFRGTWKEKKLLVKTKVFNERSKARRMAAEKRDAERIAIV</sequence>
<dbReference type="Proteomes" id="UP000694845">
    <property type="component" value="Unplaced"/>
</dbReference>
<dbReference type="SUPFAM" id="SSF56349">
    <property type="entry name" value="DNA breaking-rejoining enzymes"/>
    <property type="match status" value="1"/>
</dbReference>
<dbReference type="InterPro" id="IPR011010">
    <property type="entry name" value="DNA_brk_join_enz"/>
</dbReference>
<dbReference type="KEGG" id="aplc:110983333"/>
<protein>
    <submittedName>
        <fullName evidence="3">Uncharacterized protein LOC110983333 isoform X1</fullName>
    </submittedName>
</protein>
<dbReference type="AlphaFoldDB" id="A0A8B7Z4D3"/>
<evidence type="ECO:0000256" key="1">
    <source>
        <dbReference type="SAM" id="MobiDB-lite"/>
    </source>
</evidence>
<feature type="region of interest" description="Disordered" evidence="1">
    <location>
        <begin position="721"/>
        <end position="748"/>
    </location>
</feature>